<dbReference type="RefSeq" id="WP_050659238.1">
    <property type="nucleotide sequence ID" value="NZ_LFWC01000008.1"/>
</dbReference>
<keyword evidence="1" id="KW-1133">Transmembrane helix</keyword>
<keyword evidence="1" id="KW-0812">Transmembrane</keyword>
<evidence type="ECO:0000313" key="2">
    <source>
        <dbReference type="EMBL" id="ROQ23327.1"/>
    </source>
</evidence>
<gene>
    <name evidence="2" type="ORF">EDC28_10865</name>
</gene>
<dbReference type="OrthoDB" id="5298497at2"/>
<sequence length="311" mass="35057">MTGWRQWLLARFLAKRQPAASQCRLGNANIYILPTAFGYAFLALVMAIFLLGTNYQNNLVLLLAFFLISLFTTSMYFTHRNLAGLTLHRLALEPQVAGDDLRLDLQADGKGHWGLEFCYGQGPVRKSDVDGLKRLVLLAPPGVRGRHRPGRLTVACRFPLGLFRAWSYPDLDQELLLYPRPEPWQRGLGVDLDKGAVQGQHHGEDDWQGLKNYQPGDPLKRVAWKQLAQGRGMWSKEFARPEQDSRWLRLSEIKGATLEQRLARLAWLVLDSDQRQAQYGLDLGGVKINLGSGHGHCRRCLEALACYGEPA</sequence>
<dbReference type="AlphaFoldDB" id="A0A3N1P8D8"/>
<organism evidence="2 3">
    <name type="scientific">Gallaecimonas pentaromativorans</name>
    <dbReference type="NCBI Taxonomy" id="584787"/>
    <lineage>
        <taxon>Bacteria</taxon>
        <taxon>Pseudomonadati</taxon>
        <taxon>Pseudomonadota</taxon>
        <taxon>Gammaproteobacteria</taxon>
        <taxon>Enterobacterales</taxon>
        <taxon>Gallaecimonadaceae</taxon>
        <taxon>Gallaecimonas</taxon>
    </lineage>
</organism>
<dbReference type="EMBL" id="RJUL01000008">
    <property type="protein sequence ID" value="ROQ23327.1"/>
    <property type="molecule type" value="Genomic_DNA"/>
</dbReference>
<dbReference type="Proteomes" id="UP000268033">
    <property type="component" value="Unassembled WGS sequence"/>
</dbReference>
<evidence type="ECO:0000313" key="3">
    <source>
        <dbReference type="Proteomes" id="UP000268033"/>
    </source>
</evidence>
<proteinExistence type="predicted"/>
<feature type="transmembrane region" description="Helical" evidence="1">
    <location>
        <begin position="59"/>
        <end position="77"/>
    </location>
</feature>
<accession>A0A3N1P8D8</accession>
<dbReference type="PANTHER" id="PTHR34351:SF1">
    <property type="entry name" value="SLR1927 PROTEIN"/>
    <property type="match status" value="1"/>
</dbReference>
<evidence type="ECO:0000256" key="1">
    <source>
        <dbReference type="SAM" id="Phobius"/>
    </source>
</evidence>
<name>A0A3N1P8D8_9GAMM</name>
<protein>
    <submittedName>
        <fullName evidence="2">Uncharacterized protein (DUF58 family)</fullName>
    </submittedName>
</protein>
<comment type="caution">
    <text evidence="2">The sequence shown here is derived from an EMBL/GenBank/DDBJ whole genome shotgun (WGS) entry which is preliminary data.</text>
</comment>
<keyword evidence="3" id="KW-1185">Reference proteome</keyword>
<dbReference type="STRING" id="584787.GCA_001247655_03778"/>
<reference evidence="2 3" key="1">
    <citation type="submission" date="2018-11" db="EMBL/GenBank/DDBJ databases">
        <title>Genomic Encyclopedia of Type Strains, Phase IV (KMG-IV): sequencing the most valuable type-strain genomes for metagenomic binning, comparative biology and taxonomic classification.</title>
        <authorList>
            <person name="Goeker M."/>
        </authorList>
    </citation>
    <scope>NUCLEOTIDE SEQUENCE [LARGE SCALE GENOMIC DNA]</scope>
    <source>
        <strain evidence="2 3">DSM 21945</strain>
    </source>
</reference>
<keyword evidence="1" id="KW-0472">Membrane</keyword>
<feature type="transmembrane region" description="Helical" evidence="1">
    <location>
        <begin position="30"/>
        <end position="52"/>
    </location>
</feature>
<dbReference type="PANTHER" id="PTHR34351">
    <property type="entry name" value="SLR1927 PROTEIN-RELATED"/>
    <property type="match status" value="1"/>
</dbReference>